<dbReference type="RefSeq" id="WP_104002410.1">
    <property type="nucleotide sequence ID" value="NZ_FNVQ01000001.1"/>
</dbReference>
<evidence type="ECO:0000313" key="2">
    <source>
        <dbReference type="Proteomes" id="UP000236745"/>
    </source>
</evidence>
<dbReference type="Proteomes" id="UP000236745">
    <property type="component" value="Unassembled WGS sequence"/>
</dbReference>
<reference evidence="1 2" key="1">
    <citation type="submission" date="2016-10" db="EMBL/GenBank/DDBJ databases">
        <authorList>
            <person name="de Groot N.N."/>
        </authorList>
    </citation>
    <scope>NUCLEOTIDE SEQUENCE [LARGE SCALE GENOMIC DNA]</scope>
    <source>
        <strain evidence="1 2">DSM 22012</strain>
    </source>
</reference>
<dbReference type="OrthoDB" id="7061978at2"/>
<accession>A0A1H5XV49</accession>
<proteinExistence type="predicted"/>
<evidence type="ECO:0008006" key="3">
    <source>
        <dbReference type="Google" id="ProtNLM"/>
    </source>
</evidence>
<protein>
    <recommendedName>
        <fullName evidence="3">Helix-turn-helix</fullName>
    </recommendedName>
</protein>
<gene>
    <name evidence="1" type="ORF">SAMN05444390_1011514</name>
</gene>
<dbReference type="AlphaFoldDB" id="A0A1H5XV49"/>
<name>A0A1H5XV49_9GAMM</name>
<organism evidence="1 2">
    <name type="scientific">Marinobacterium lutimaris</name>
    <dbReference type="NCBI Taxonomy" id="568106"/>
    <lineage>
        <taxon>Bacteria</taxon>
        <taxon>Pseudomonadati</taxon>
        <taxon>Pseudomonadota</taxon>
        <taxon>Gammaproteobacteria</taxon>
        <taxon>Oceanospirillales</taxon>
        <taxon>Oceanospirillaceae</taxon>
        <taxon>Marinobacterium</taxon>
    </lineage>
</organism>
<evidence type="ECO:0000313" key="1">
    <source>
        <dbReference type="EMBL" id="SEG15538.1"/>
    </source>
</evidence>
<sequence length="70" mass="7614">MKLSKWLKDHTAEERKALATAAGTTVAYLYQLAGGHRTPSYKLANAIERKTNGEVPANSYFEDEEGATAA</sequence>
<dbReference type="EMBL" id="FNVQ01000001">
    <property type="protein sequence ID" value="SEG15538.1"/>
    <property type="molecule type" value="Genomic_DNA"/>
</dbReference>
<keyword evidence="2" id="KW-1185">Reference proteome</keyword>